<organism evidence="1 2">
    <name type="scientific">Brevundimonas phage vB_BpoS-Kabachok</name>
    <dbReference type="NCBI Taxonomy" id="2948600"/>
    <lineage>
        <taxon>Viruses</taxon>
        <taxon>Duplodnaviria</taxon>
        <taxon>Heunggongvirae</taxon>
        <taxon>Uroviricota</taxon>
        <taxon>Caudoviricetes</taxon>
        <taxon>Jeanschmidtviridae</taxon>
        <taxon>Marchewkavirus</taxon>
        <taxon>Marchewkavirus kabachok</taxon>
    </lineage>
</organism>
<proteinExistence type="predicted"/>
<evidence type="ECO:0000313" key="1">
    <source>
        <dbReference type="EMBL" id="USN14298.1"/>
    </source>
</evidence>
<sequence>MALWDDSPSDGVFRFYWADHEEFEYAHGPFDSFEEAKAHALKQAVETTFGPEPGVTIYVCEADKRTTVPPAFDTQALLAEYQATGALRFDSEAVLDLFMEANEDCWGEDGWDGLTGDAEAATIALISALTKAAGDWIFIRSPDDVTAEEDLQRLLQDAVRAWEVAHRAQIKTWMFGQMKDPQTFVIPEVTPAELAERNIRSLMRMTGLPREQIEAAQRGDHESIQAYLATQTTTE</sequence>
<reference evidence="1" key="1">
    <citation type="submission" date="2022-05" db="EMBL/GenBank/DDBJ databases">
        <authorList>
            <person name="Friedrich I."/>
            <person name="Poehlein A."/>
            <person name="Schneider D."/>
            <person name="Hertel R."/>
            <person name="Daniel R."/>
        </authorList>
    </citation>
    <scope>NUCLEOTIDE SEQUENCE</scope>
</reference>
<evidence type="ECO:0000313" key="2">
    <source>
        <dbReference type="Proteomes" id="UP001056685"/>
    </source>
</evidence>
<name>A0A9E7MPL3_9CAUD</name>
<accession>A0A9E7MPL3</accession>
<protein>
    <submittedName>
        <fullName evidence="1">Uncharacterized protein</fullName>
    </submittedName>
</protein>
<dbReference type="Proteomes" id="UP001056685">
    <property type="component" value="Segment"/>
</dbReference>
<keyword evidence="2" id="KW-1185">Reference proteome</keyword>
<dbReference type="EMBL" id="ON529852">
    <property type="protein sequence ID" value="USN14298.1"/>
    <property type="molecule type" value="Genomic_DNA"/>
</dbReference>
<gene>
    <name evidence="1" type="ORF">KABACHOK_04850</name>
</gene>